<organism evidence="5 6">
    <name type="scientific">Striga hermonthica</name>
    <name type="common">Purple witchweed</name>
    <name type="synonym">Buchnera hermonthica</name>
    <dbReference type="NCBI Taxonomy" id="68872"/>
    <lineage>
        <taxon>Eukaryota</taxon>
        <taxon>Viridiplantae</taxon>
        <taxon>Streptophyta</taxon>
        <taxon>Embryophyta</taxon>
        <taxon>Tracheophyta</taxon>
        <taxon>Spermatophyta</taxon>
        <taxon>Magnoliopsida</taxon>
        <taxon>eudicotyledons</taxon>
        <taxon>Gunneridae</taxon>
        <taxon>Pentapetalae</taxon>
        <taxon>asterids</taxon>
        <taxon>lamiids</taxon>
        <taxon>Lamiales</taxon>
        <taxon>Orobanchaceae</taxon>
        <taxon>Buchnereae</taxon>
        <taxon>Striga</taxon>
    </lineage>
</organism>
<dbReference type="Pfam" id="PF25123">
    <property type="entry name" value="SWAP1_C"/>
    <property type="match status" value="1"/>
</dbReference>
<dbReference type="InterPro" id="IPR035967">
    <property type="entry name" value="SWAP/Surp_sf"/>
</dbReference>
<dbReference type="PANTHER" id="PTHR12323">
    <property type="entry name" value="SR-RELATED CTD ASSOCIATED FACTOR 6"/>
    <property type="match status" value="1"/>
</dbReference>
<dbReference type="Pfam" id="PF04818">
    <property type="entry name" value="CID"/>
    <property type="match status" value="1"/>
</dbReference>
<dbReference type="SUPFAM" id="SSF109905">
    <property type="entry name" value="Surp module (SWAP domain)"/>
    <property type="match status" value="1"/>
</dbReference>
<evidence type="ECO:0000256" key="1">
    <source>
        <dbReference type="ARBA" id="ARBA00022664"/>
    </source>
</evidence>
<accession>A0A9N7MLU2</accession>
<feature type="region of interest" description="Disordered" evidence="2">
    <location>
        <begin position="135"/>
        <end position="181"/>
    </location>
</feature>
<evidence type="ECO:0000313" key="5">
    <source>
        <dbReference type="EMBL" id="CAA0810883.1"/>
    </source>
</evidence>
<dbReference type="Gene3D" id="1.10.10.790">
    <property type="entry name" value="Surp module"/>
    <property type="match status" value="1"/>
</dbReference>
<dbReference type="InterPro" id="IPR000061">
    <property type="entry name" value="Surp"/>
</dbReference>
<dbReference type="PROSITE" id="PS51391">
    <property type="entry name" value="CID"/>
    <property type="match status" value="1"/>
</dbReference>
<dbReference type="EMBL" id="CACSLK010007274">
    <property type="protein sequence ID" value="CAA0810883.1"/>
    <property type="molecule type" value="Genomic_DNA"/>
</dbReference>
<feature type="compositionally biased region" description="Polar residues" evidence="2">
    <location>
        <begin position="743"/>
        <end position="757"/>
    </location>
</feature>
<proteinExistence type="predicted"/>
<dbReference type="GO" id="GO:0048471">
    <property type="term" value="C:perinuclear region of cytoplasm"/>
    <property type="evidence" value="ECO:0007669"/>
    <property type="project" value="TreeGrafter"/>
</dbReference>
<sequence length="757" mass="83989">MYPSLNFQLPLPSAAASLTLMPVTRSSRLKSTYSPSADVLVALTVKTTVVLDRIGDALAENTGTSTLSVLTIPSSRLQPASQLQPYSAALCRPSLASGSSPLHTAYAFPRFIISCGFFQDSYLLLDFRMDRPPHDYGPPMAYSQQQQQQAANMQQQQYGFHPQHQQFPSSGHSGPPPFMPPHPSLQQFAYSRPVQPGQMYPHPPHPHLHQQGPPPSFPSHLPPHLVPPPFHGQQYELAPTPPPSDPELQKRIDKLVEYAVKNGPEFEAVVREREQDNPAYAFLFGGDGHSYYRYKLFVTTRPPVGPFSPPFPPSMPAMHPPPNPMMGLGPVNAHLQQPPFGVYYDQQHPHQAQPMVGPGRPELLDQAYSRPFKGLSRPLPLDVEMEMNGILNNLTGTKESIKSAKTWFMQRSPFLAALAEALRDRVFSLDDSERQLHIVYLANDILFDSLQRRVNPQELDNEALSFKPVLGSMLARICQNPQNKDENQSRLQKILQFWATKEVYDQDTIFRLENEMMSGLPPHPFPGPHTDSSAVAGATPGMHQMSNHNQLHWQPDKQKPIPVDEYPEKQPPSIPPLPPQQFHLPPVSFTPIPQPNLQTPPAKIPPPYPLFPPGLIPGMVRKMQIGSGVPYSPMSPLDIPTVIPPSTVPPSEVLERVSKFFREIGEVNPSVNPSESGDDEYGREEFVVRKGGTCIPPPPGLNDDDGGVEQKPGSGRLGLGAAADSNEPSQYDDVYSSYRKQRSSNYHTSMTARASTR</sequence>
<dbReference type="Proteomes" id="UP001153555">
    <property type="component" value="Unassembled WGS sequence"/>
</dbReference>
<dbReference type="AlphaFoldDB" id="A0A9N7MLU2"/>
<dbReference type="PANTHER" id="PTHR12323:SF0">
    <property type="entry name" value="CALCIUM HOMEOSTASIS ENDOPLASMIC RETICULUM PROTEIN"/>
    <property type="match status" value="1"/>
</dbReference>
<dbReference type="SMART" id="SM00582">
    <property type="entry name" value="RPR"/>
    <property type="match status" value="1"/>
</dbReference>
<evidence type="ECO:0000259" key="4">
    <source>
        <dbReference type="PROSITE" id="PS51391"/>
    </source>
</evidence>
<feature type="domain" description="SURP motif" evidence="3">
    <location>
        <begin position="251"/>
        <end position="295"/>
    </location>
</feature>
<dbReference type="GO" id="GO:0006874">
    <property type="term" value="P:intracellular calcium ion homeostasis"/>
    <property type="evidence" value="ECO:0007669"/>
    <property type="project" value="TreeGrafter"/>
</dbReference>
<name>A0A9N7MLU2_STRHE</name>
<dbReference type="InterPro" id="IPR008942">
    <property type="entry name" value="ENTH_VHS"/>
</dbReference>
<evidence type="ECO:0000259" key="3">
    <source>
        <dbReference type="PROSITE" id="PS50128"/>
    </source>
</evidence>
<feature type="compositionally biased region" description="Low complexity" evidence="2">
    <location>
        <begin position="144"/>
        <end position="173"/>
    </location>
</feature>
<dbReference type="Gene3D" id="1.25.40.90">
    <property type="match status" value="1"/>
</dbReference>
<dbReference type="Pfam" id="PF01805">
    <property type="entry name" value="Surp"/>
    <property type="match status" value="1"/>
</dbReference>
<keyword evidence="6" id="KW-1185">Reference proteome</keyword>
<dbReference type="InterPro" id="IPR006569">
    <property type="entry name" value="CID_dom"/>
</dbReference>
<reference evidence="5" key="1">
    <citation type="submission" date="2019-12" db="EMBL/GenBank/DDBJ databases">
        <authorList>
            <person name="Scholes J."/>
        </authorList>
    </citation>
    <scope>NUCLEOTIDE SEQUENCE</scope>
</reference>
<feature type="region of interest" description="Disordered" evidence="2">
    <location>
        <begin position="194"/>
        <end position="219"/>
    </location>
</feature>
<feature type="domain" description="CID" evidence="4">
    <location>
        <begin position="379"/>
        <end position="520"/>
    </location>
</feature>
<dbReference type="GO" id="GO:0005634">
    <property type="term" value="C:nucleus"/>
    <property type="evidence" value="ECO:0007669"/>
    <property type="project" value="UniProtKB-ARBA"/>
</dbReference>
<evidence type="ECO:0000313" key="6">
    <source>
        <dbReference type="Proteomes" id="UP001153555"/>
    </source>
</evidence>
<dbReference type="PROSITE" id="PS50128">
    <property type="entry name" value="SURP"/>
    <property type="match status" value="1"/>
</dbReference>
<dbReference type="InterPro" id="IPR056922">
    <property type="entry name" value="SWAP1_C"/>
</dbReference>
<dbReference type="OrthoDB" id="21470at2759"/>
<keyword evidence="1" id="KW-0507">mRNA processing</keyword>
<dbReference type="SMART" id="SM00648">
    <property type="entry name" value="SWAP"/>
    <property type="match status" value="1"/>
</dbReference>
<comment type="caution">
    <text evidence="5">The sequence shown here is derived from an EMBL/GenBank/DDBJ whole genome shotgun (WGS) entry which is preliminary data.</text>
</comment>
<gene>
    <name evidence="5" type="ORF">SHERM_12328</name>
</gene>
<feature type="region of interest" description="Disordered" evidence="2">
    <location>
        <begin position="553"/>
        <end position="572"/>
    </location>
</feature>
<dbReference type="GO" id="GO:0006397">
    <property type="term" value="P:mRNA processing"/>
    <property type="evidence" value="ECO:0007669"/>
    <property type="project" value="UniProtKB-KW"/>
</dbReference>
<feature type="region of interest" description="Disordered" evidence="2">
    <location>
        <begin position="690"/>
        <end position="757"/>
    </location>
</feature>
<evidence type="ECO:0000256" key="2">
    <source>
        <dbReference type="SAM" id="MobiDB-lite"/>
    </source>
</evidence>
<dbReference type="GO" id="GO:0003723">
    <property type="term" value="F:RNA binding"/>
    <property type="evidence" value="ECO:0007669"/>
    <property type="project" value="InterPro"/>
</dbReference>
<protein>
    <submittedName>
        <fullName evidence="5">SWAP (Suppressor-of-White-APricot)/surp RNA-binding domain-containing protein</fullName>
    </submittedName>
</protein>